<name>A0A4C1T316_EUMVA</name>
<reference evidence="1 2" key="1">
    <citation type="journal article" date="2019" name="Commun. Biol.">
        <title>The bagworm genome reveals a unique fibroin gene that provides high tensile strength.</title>
        <authorList>
            <person name="Kono N."/>
            <person name="Nakamura H."/>
            <person name="Ohtoshi R."/>
            <person name="Tomita M."/>
            <person name="Numata K."/>
            <person name="Arakawa K."/>
        </authorList>
    </citation>
    <scope>NUCLEOTIDE SEQUENCE [LARGE SCALE GENOMIC DNA]</scope>
</reference>
<dbReference type="EMBL" id="BGZK01000031">
    <property type="protein sequence ID" value="GBP08534.1"/>
    <property type="molecule type" value="Genomic_DNA"/>
</dbReference>
<gene>
    <name evidence="1" type="ORF">EVAR_77208_1</name>
</gene>
<evidence type="ECO:0000313" key="1">
    <source>
        <dbReference type="EMBL" id="GBP08534.1"/>
    </source>
</evidence>
<keyword evidence="2" id="KW-1185">Reference proteome</keyword>
<protein>
    <submittedName>
        <fullName evidence="1">Uncharacterized protein</fullName>
    </submittedName>
</protein>
<proteinExistence type="predicted"/>
<dbReference type="OrthoDB" id="425681at2759"/>
<dbReference type="Proteomes" id="UP000299102">
    <property type="component" value="Unassembled WGS sequence"/>
</dbReference>
<accession>A0A4C1T316</accession>
<dbReference type="AlphaFoldDB" id="A0A4C1T316"/>
<comment type="caution">
    <text evidence="1">The sequence shown here is derived from an EMBL/GenBank/DDBJ whole genome shotgun (WGS) entry which is preliminary data.</text>
</comment>
<evidence type="ECO:0000313" key="2">
    <source>
        <dbReference type="Proteomes" id="UP000299102"/>
    </source>
</evidence>
<organism evidence="1 2">
    <name type="scientific">Eumeta variegata</name>
    <name type="common">Bagworm moth</name>
    <name type="synonym">Eumeta japonica</name>
    <dbReference type="NCBI Taxonomy" id="151549"/>
    <lineage>
        <taxon>Eukaryota</taxon>
        <taxon>Metazoa</taxon>
        <taxon>Ecdysozoa</taxon>
        <taxon>Arthropoda</taxon>
        <taxon>Hexapoda</taxon>
        <taxon>Insecta</taxon>
        <taxon>Pterygota</taxon>
        <taxon>Neoptera</taxon>
        <taxon>Endopterygota</taxon>
        <taxon>Lepidoptera</taxon>
        <taxon>Glossata</taxon>
        <taxon>Ditrysia</taxon>
        <taxon>Tineoidea</taxon>
        <taxon>Psychidae</taxon>
        <taxon>Oiketicinae</taxon>
        <taxon>Eumeta</taxon>
    </lineage>
</organism>
<sequence>MPLVRQQPSNPCTIGLRLQEMINKMNYSVKKRMKAGYGKKKNKSRTNTLEIESLRSMCGGVSRKDRCRNSYVRERCGLKEDVVTKVERMLKIRMIFGIRSAHGEAKVGPPYLKAALTRRAALIAHLPATRR</sequence>